<feature type="domain" description="HTH marR-type" evidence="1">
    <location>
        <begin position="13"/>
        <end position="149"/>
    </location>
</feature>
<organism evidence="2 3">
    <name type="scientific">Winogradskya humida</name>
    <dbReference type="NCBI Taxonomy" id="113566"/>
    <lineage>
        <taxon>Bacteria</taxon>
        <taxon>Bacillati</taxon>
        <taxon>Actinomycetota</taxon>
        <taxon>Actinomycetes</taxon>
        <taxon>Micromonosporales</taxon>
        <taxon>Micromonosporaceae</taxon>
        <taxon>Winogradskya</taxon>
    </lineage>
</organism>
<evidence type="ECO:0000313" key="2">
    <source>
        <dbReference type="EMBL" id="GIE23976.1"/>
    </source>
</evidence>
<protein>
    <submittedName>
        <fullName evidence="2">MarR family transcriptional regulator</fullName>
    </submittedName>
</protein>
<dbReference type="Gene3D" id="1.10.10.10">
    <property type="entry name" value="Winged helix-like DNA-binding domain superfamily/Winged helix DNA-binding domain"/>
    <property type="match status" value="1"/>
</dbReference>
<keyword evidence="3" id="KW-1185">Reference proteome</keyword>
<accession>A0ABQ3ZZF2</accession>
<evidence type="ECO:0000313" key="3">
    <source>
        <dbReference type="Proteomes" id="UP000603200"/>
    </source>
</evidence>
<name>A0ABQ3ZZF2_9ACTN</name>
<dbReference type="PROSITE" id="PS50995">
    <property type="entry name" value="HTH_MARR_2"/>
    <property type="match status" value="1"/>
</dbReference>
<dbReference type="SMART" id="SM00347">
    <property type="entry name" value="HTH_MARR"/>
    <property type="match status" value="1"/>
</dbReference>
<comment type="caution">
    <text evidence="2">The sequence shown here is derived from an EMBL/GenBank/DDBJ whole genome shotgun (WGS) entry which is preliminary data.</text>
</comment>
<dbReference type="InterPro" id="IPR000835">
    <property type="entry name" value="HTH_MarR-typ"/>
</dbReference>
<dbReference type="InterPro" id="IPR036390">
    <property type="entry name" value="WH_DNA-bd_sf"/>
</dbReference>
<sequence length="151" mass="16278">MSRATTGDLTPAEDALWRSLGRAVHRLPRRLDTAMVRATGVTMTEYAVLQALTEAPDHRMRMTDLAAACGLSPSRVSRVVDGLAKDGLAIKEKHSDDARSAVAVLTGTGLDRTREARAQYLAIARREVLDLIDPAHHEALGDALRSIAEGP</sequence>
<dbReference type="Pfam" id="PF12802">
    <property type="entry name" value="MarR_2"/>
    <property type="match status" value="1"/>
</dbReference>
<dbReference type="InterPro" id="IPR039422">
    <property type="entry name" value="MarR/SlyA-like"/>
</dbReference>
<proteinExistence type="predicted"/>
<dbReference type="EMBL" id="BOMN01000101">
    <property type="protein sequence ID" value="GIE23976.1"/>
    <property type="molecule type" value="Genomic_DNA"/>
</dbReference>
<evidence type="ECO:0000259" key="1">
    <source>
        <dbReference type="PROSITE" id="PS50995"/>
    </source>
</evidence>
<dbReference type="SUPFAM" id="SSF46785">
    <property type="entry name" value="Winged helix' DNA-binding domain"/>
    <property type="match status" value="1"/>
</dbReference>
<dbReference type="PANTHER" id="PTHR33164">
    <property type="entry name" value="TRANSCRIPTIONAL REGULATOR, MARR FAMILY"/>
    <property type="match status" value="1"/>
</dbReference>
<dbReference type="PANTHER" id="PTHR33164:SF99">
    <property type="entry name" value="MARR FAMILY REGULATORY PROTEIN"/>
    <property type="match status" value="1"/>
</dbReference>
<reference evidence="2 3" key="1">
    <citation type="submission" date="2021-01" db="EMBL/GenBank/DDBJ databases">
        <title>Whole genome shotgun sequence of Actinoplanes humidus NBRC 14915.</title>
        <authorList>
            <person name="Komaki H."/>
            <person name="Tamura T."/>
        </authorList>
    </citation>
    <scope>NUCLEOTIDE SEQUENCE [LARGE SCALE GENOMIC DNA]</scope>
    <source>
        <strain evidence="2 3">NBRC 14915</strain>
    </source>
</reference>
<dbReference type="InterPro" id="IPR036388">
    <property type="entry name" value="WH-like_DNA-bd_sf"/>
</dbReference>
<dbReference type="Proteomes" id="UP000603200">
    <property type="component" value="Unassembled WGS sequence"/>
</dbReference>
<gene>
    <name evidence="2" type="ORF">Ahu01nite_070780</name>
</gene>
<dbReference type="RefSeq" id="WP_203841022.1">
    <property type="nucleotide sequence ID" value="NZ_BAAATV010000003.1"/>
</dbReference>